<sequence length="52" mass="5719">MALELVEGAVLGTVFAALHDVVKVALVQTPPWRSQVHSRLAKTTDHPTNRRT</sequence>
<evidence type="ECO:0000313" key="2">
    <source>
        <dbReference type="Proteomes" id="UP000507222"/>
    </source>
</evidence>
<gene>
    <name evidence="1" type="ORF">CURHAP_LOCUS33072</name>
</gene>
<evidence type="ECO:0000313" key="1">
    <source>
        <dbReference type="EMBL" id="CAB4280260.1"/>
    </source>
</evidence>
<dbReference type="EMBL" id="CAEKDK010000005">
    <property type="protein sequence ID" value="CAB4280260.1"/>
    <property type="molecule type" value="Genomic_DNA"/>
</dbReference>
<organism evidence="1 2">
    <name type="scientific">Prunus armeniaca</name>
    <name type="common">Apricot</name>
    <name type="synonym">Armeniaca vulgaris</name>
    <dbReference type="NCBI Taxonomy" id="36596"/>
    <lineage>
        <taxon>Eukaryota</taxon>
        <taxon>Viridiplantae</taxon>
        <taxon>Streptophyta</taxon>
        <taxon>Embryophyta</taxon>
        <taxon>Tracheophyta</taxon>
        <taxon>Spermatophyta</taxon>
        <taxon>Magnoliopsida</taxon>
        <taxon>eudicotyledons</taxon>
        <taxon>Gunneridae</taxon>
        <taxon>Pentapetalae</taxon>
        <taxon>rosids</taxon>
        <taxon>fabids</taxon>
        <taxon>Rosales</taxon>
        <taxon>Rosaceae</taxon>
        <taxon>Amygdaloideae</taxon>
        <taxon>Amygdaleae</taxon>
        <taxon>Prunus</taxon>
    </lineage>
</organism>
<proteinExistence type="predicted"/>
<name>A0A6J5UUK8_PRUAR</name>
<reference evidence="1 2" key="1">
    <citation type="submission" date="2020-05" db="EMBL/GenBank/DDBJ databases">
        <authorList>
            <person name="Campoy J."/>
            <person name="Schneeberger K."/>
            <person name="Spophaly S."/>
        </authorList>
    </citation>
    <scope>NUCLEOTIDE SEQUENCE [LARGE SCALE GENOMIC DNA]</scope>
    <source>
        <strain evidence="1">PruArmRojPasFocal</strain>
    </source>
</reference>
<protein>
    <submittedName>
        <fullName evidence="1">Uncharacterized protein</fullName>
    </submittedName>
</protein>
<accession>A0A6J5UUK8</accession>
<dbReference type="AlphaFoldDB" id="A0A6J5UUK8"/>
<dbReference type="Proteomes" id="UP000507222">
    <property type="component" value="Unassembled WGS sequence"/>
</dbReference>